<dbReference type="Pfam" id="PF02055">
    <property type="entry name" value="Glyco_hydro_30"/>
    <property type="match status" value="1"/>
</dbReference>
<dbReference type="Gene3D" id="3.20.20.80">
    <property type="entry name" value="Glycosidases"/>
    <property type="match status" value="1"/>
</dbReference>
<keyword evidence="4" id="KW-0326">Glycosidase</keyword>
<dbReference type="GO" id="GO:0004348">
    <property type="term" value="F:glucosylceramidase activity"/>
    <property type="evidence" value="ECO:0007669"/>
    <property type="project" value="InterPro"/>
</dbReference>
<comment type="similarity">
    <text evidence="1 4">Belongs to the glycosyl hydrolase 30 family.</text>
</comment>
<dbReference type="SUPFAM" id="SSF51445">
    <property type="entry name" value="(Trans)glycosidases"/>
    <property type="match status" value="1"/>
</dbReference>
<dbReference type="AlphaFoldDB" id="A0A4Z0YR91"/>
<evidence type="ECO:0000256" key="2">
    <source>
        <dbReference type="ARBA" id="ARBA00022729"/>
    </source>
</evidence>
<dbReference type="OrthoDB" id="2160638at2759"/>
<comment type="caution">
    <text evidence="7">The sequence shown here is derived from an EMBL/GenBank/DDBJ whole genome shotgun (WGS) entry which is preliminary data.</text>
</comment>
<keyword evidence="2 5" id="KW-0732">Signal</keyword>
<sequence length="150" mass="15897">MFFPVLTLLATSQALAAPVSGRGTGGSSTWDLSINDTASGRKQTIIGFGGSVTDATITHFSFLRHTIASSDLSCPPVYTYDDAGGNANPNLQNFNIGDRDTAMAKMLTAIRSVKSGVTILGSPWSASGWMKLNRVRLEETADTFLPQTPP</sequence>
<gene>
    <name evidence="7" type="ORF">E0Z10_g8685</name>
</gene>
<evidence type="ECO:0000259" key="6">
    <source>
        <dbReference type="Pfam" id="PF02055"/>
    </source>
</evidence>
<evidence type="ECO:0000256" key="1">
    <source>
        <dbReference type="ARBA" id="ARBA00005382"/>
    </source>
</evidence>
<reference evidence="7 8" key="1">
    <citation type="submission" date="2019-03" db="EMBL/GenBank/DDBJ databases">
        <title>Draft genome sequence of Xylaria hypoxylon DSM 108379, a ubiquitous saprotrophic-parasitic fungi on hardwood.</title>
        <authorList>
            <person name="Buettner E."/>
            <person name="Leonhardt S."/>
            <person name="Gebauer A.M."/>
            <person name="Liers C."/>
            <person name="Hofrichter M."/>
            <person name="Kellner H."/>
        </authorList>
    </citation>
    <scope>NUCLEOTIDE SEQUENCE [LARGE SCALE GENOMIC DNA]</scope>
    <source>
        <strain evidence="7 8">DSM 108379</strain>
    </source>
</reference>
<keyword evidence="8" id="KW-1185">Reference proteome</keyword>
<feature type="domain" description="Glycosyl hydrolase family 30 TIM-barrel" evidence="6">
    <location>
        <begin position="59"/>
        <end position="134"/>
    </location>
</feature>
<accession>A0A4Z0YR91</accession>
<evidence type="ECO:0000313" key="7">
    <source>
        <dbReference type="EMBL" id="TGJ80076.1"/>
    </source>
</evidence>
<dbReference type="InterPro" id="IPR033453">
    <property type="entry name" value="Glyco_hydro_30_TIM-barrel"/>
</dbReference>
<proteinExistence type="inferred from homology"/>
<dbReference type="GO" id="GO:0006680">
    <property type="term" value="P:glucosylceramide catabolic process"/>
    <property type="evidence" value="ECO:0007669"/>
    <property type="project" value="TreeGrafter"/>
</dbReference>
<dbReference type="PANTHER" id="PTHR11069:SF23">
    <property type="entry name" value="LYSOSOMAL ACID GLUCOSYLCERAMIDASE"/>
    <property type="match status" value="1"/>
</dbReference>
<dbReference type="InterPro" id="IPR001139">
    <property type="entry name" value="Glyco_hydro_30"/>
</dbReference>
<keyword evidence="3 4" id="KW-0378">Hydrolase</keyword>
<dbReference type="Proteomes" id="UP000297716">
    <property type="component" value="Unassembled WGS sequence"/>
</dbReference>
<evidence type="ECO:0000313" key="8">
    <source>
        <dbReference type="Proteomes" id="UP000297716"/>
    </source>
</evidence>
<protein>
    <recommendedName>
        <fullName evidence="6">Glycosyl hydrolase family 30 TIM-barrel domain-containing protein</fullName>
    </recommendedName>
</protein>
<dbReference type="InterPro" id="IPR017853">
    <property type="entry name" value="GH"/>
</dbReference>
<evidence type="ECO:0000256" key="5">
    <source>
        <dbReference type="SAM" id="SignalP"/>
    </source>
</evidence>
<dbReference type="STRING" id="37992.A0A4Z0YR91"/>
<feature type="signal peptide" evidence="5">
    <location>
        <begin position="1"/>
        <end position="16"/>
    </location>
</feature>
<organism evidence="7 8">
    <name type="scientific">Xylaria hypoxylon</name>
    <dbReference type="NCBI Taxonomy" id="37992"/>
    <lineage>
        <taxon>Eukaryota</taxon>
        <taxon>Fungi</taxon>
        <taxon>Dikarya</taxon>
        <taxon>Ascomycota</taxon>
        <taxon>Pezizomycotina</taxon>
        <taxon>Sordariomycetes</taxon>
        <taxon>Xylariomycetidae</taxon>
        <taxon>Xylariales</taxon>
        <taxon>Xylariaceae</taxon>
        <taxon>Xylaria</taxon>
    </lineage>
</organism>
<evidence type="ECO:0000256" key="3">
    <source>
        <dbReference type="ARBA" id="ARBA00022801"/>
    </source>
</evidence>
<name>A0A4Z0YR91_9PEZI</name>
<dbReference type="PANTHER" id="PTHR11069">
    <property type="entry name" value="GLUCOSYLCERAMIDASE"/>
    <property type="match status" value="1"/>
</dbReference>
<dbReference type="EMBL" id="SKBN01000243">
    <property type="protein sequence ID" value="TGJ80076.1"/>
    <property type="molecule type" value="Genomic_DNA"/>
</dbReference>
<evidence type="ECO:0000256" key="4">
    <source>
        <dbReference type="RuleBase" id="RU361188"/>
    </source>
</evidence>
<dbReference type="GO" id="GO:0016020">
    <property type="term" value="C:membrane"/>
    <property type="evidence" value="ECO:0007669"/>
    <property type="project" value="GOC"/>
</dbReference>
<feature type="chain" id="PRO_5021476008" description="Glycosyl hydrolase family 30 TIM-barrel domain-containing protein" evidence="5">
    <location>
        <begin position="17"/>
        <end position="150"/>
    </location>
</feature>